<keyword evidence="2" id="KW-0276">Fatty acid metabolism</keyword>
<dbReference type="EMBL" id="MARB01000004">
    <property type="protein sequence ID" value="ODJ88846.1"/>
    <property type="molecule type" value="Genomic_DNA"/>
</dbReference>
<evidence type="ECO:0000313" key="10">
    <source>
        <dbReference type="EMBL" id="ODJ88846.1"/>
    </source>
</evidence>
<dbReference type="Gene3D" id="3.40.50.720">
    <property type="entry name" value="NAD(P)-binding Rossmann-like Domain"/>
    <property type="match status" value="1"/>
</dbReference>
<dbReference type="PANTHER" id="PTHR48075">
    <property type="entry name" value="3-HYDROXYACYL-COA DEHYDROGENASE FAMILY PROTEIN"/>
    <property type="match status" value="1"/>
</dbReference>
<dbReference type="InterPro" id="IPR006108">
    <property type="entry name" value="3HC_DH_C"/>
</dbReference>
<dbReference type="Pfam" id="PF00725">
    <property type="entry name" value="3HCDH"/>
    <property type="match status" value="1"/>
</dbReference>
<evidence type="ECO:0000256" key="2">
    <source>
        <dbReference type="ARBA" id="ARBA00022832"/>
    </source>
</evidence>
<keyword evidence="4 10" id="KW-0560">Oxidoreductase</keyword>
<evidence type="ECO:0000259" key="8">
    <source>
        <dbReference type="Pfam" id="PF00725"/>
    </source>
</evidence>
<dbReference type="RefSeq" id="WP_083220551.1">
    <property type="nucleotide sequence ID" value="NZ_MARB01000004.1"/>
</dbReference>
<dbReference type="GO" id="GO:0006635">
    <property type="term" value="P:fatty acid beta-oxidation"/>
    <property type="evidence" value="ECO:0007669"/>
    <property type="project" value="UniProtKB-UniPathway"/>
</dbReference>
<dbReference type="InterPro" id="IPR036291">
    <property type="entry name" value="NAD(P)-bd_dom_sf"/>
</dbReference>
<dbReference type="CDD" id="cd06558">
    <property type="entry name" value="crotonase-like"/>
    <property type="match status" value="1"/>
</dbReference>
<proteinExistence type="predicted"/>
<comment type="catalytic activity">
    <reaction evidence="7">
        <text>a (3S)-3-hydroxyacyl-CoA + NAD(+) = a 3-oxoacyl-CoA + NADH + H(+)</text>
        <dbReference type="Rhea" id="RHEA:22432"/>
        <dbReference type="ChEBI" id="CHEBI:15378"/>
        <dbReference type="ChEBI" id="CHEBI:57318"/>
        <dbReference type="ChEBI" id="CHEBI:57540"/>
        <dbReference type="ChEBI" id="CHEBI:57945"/>
        <dbReference type="ChEBI" id="CHEBI:90726"/>
        <dbReference type="EC" id="1.1.1.35"/>
    </reaction>
</comment>
<evidence type="ECO:0000256" key="5">
    <source>
        <dbReference type="ARBA" id="ARBA00023027"/>
    </source>
</evidence>
<dbReference type="InterPro" id="IPR006176">
    <property type="entry name" value="3-OHacyl-CoA_DH_NAD-bd"/>
</dbReference>
<evidence type="ECO:0000313" key="11">
    <source>
        <dbReference type="Proteomes" id="UP000094769"/>
    </source>
</evidence>
<evidence type="ECO:0000256" key="7">
    <source>
        <dbReference type="ARBA" id="ARBA00049556"/>
    </source>
</evidence>
<comment type="caution">
    <text evidence="10">The sequence shown here is derived from an EMBL/GenBank/DDBJ whole genome shotgun (WGS) entry which is preliminary data.</text>
</comment>
<feature type="domain" description="3-hydroxyacyl-CoA dehydrogenase C-terminal" evidence="8">
    <location>
        <begin position="210"/>
        <end position="309"/>
    </location>
</feature>
<dbReference type="EC" id="1.1.1.35" evidence="10"/>
<keyword evidence="3" id="KW-0442">Lipid degradation</keyword>
<evidence type="ECO:0000256" key="1">
    <source>
        <dbReference type="ARBA" id="ARBA00005005"/>
    </source>
</evidence>
<dbReference type="UniPathway" id="UPA00659"/>
<name>A0A7Z0VPC4_9GAMM</name>
<sequence length="805" mass="88679">MKSTAQLTIDEVNKAIIGIPVFKRVAILGAGVMGAQIAAHFTNAGIPSLLFDLPKEGMDKSAIAKKAIKSLVKQKPEPLAMATNASRITPCNYDDDLEKLTDCDLVIEAIAEKMEWKSDLYHKISPYLGDNAILASNTSGLSITELAESLPDNLRNRFLGIHFFNPPRYMPLVELIAQPQTSPEVVDTVESFCVATLGKGVVRARDTVNFIANRLGLFSMMSTFHHAQRLSLNFETVDALTGKSIGRPKSATLRTADLVGLDTMRHVLRNAAEHLGDDPWVSIYRIPDWLDTLIENGALGTKTKAGVYKKQDGEILVYEPTDNSYRKRKVKIPGKVEKVLKDYKNPERLAKLSAINDPHAEFLWSTQRDVFHYAAYLLDTIADNAREVDMAIRWGFGWKQGPFEIWQHAGWQRIADLIQQDIDAGKTLTGEPLPAWVNNIEAVHTSKGSWSPTDNSYHPRSRLPVYQRQRRPERLVGEQAAQHEVLFDNDSARFWLIDGDIGVLSFKTKMHTIDDGVLDSLNQAADLAEQQLTGMVIWQPDEPFSAGADLKSFMPVAMKSILPGSNALDNLLQKFQHSCIRMRKSNIPVVAGVQGLALGGGCELMMQCDRVVAALESYIGLVEVGVGLIPAGSGCMELARRASIKAAGGDRFEALKDIFETVAMGKVATSAEQAKAFGFLRESDIVVMNRHEVLHTAIAQVRALSAANYRPAIESPIRAGGRAAIANFKAAMTNMHAGGFISDYDMKIGTLVAHALCGGPVDAGTELPESWYLRYEREGFRSLLKSPKTHARVKHMLDTGKPLRN</sequence>
<keyword evidence="11" id="KW-1185">Reference proteome</keyword>
<dbReference type="Gene3D" id="1.10.1040.50">
    <property type="match status" value="1"/>
</dbReference>
<dbReference type="Pfam" id="PF00378">
    <property type="entry name" value="ECH_1"/>
    <property type="match status" value="1"/>
</dbReference>
<keyword evidence="6" id="KW-0443">Lipid metabolism</keyword>
<evidence type="ECO:0000256" key="6">
    <source>
        <dbReference type="ARBA" id="ARBA00023098"/>
    </source>
</evidence>
<protein>
    <submittedName>
        <fullName evidence="10">Putative 3-hydroxyacyl-CoA dehydrogenase</fullName>
        <ecNumber evidence="10">1.1.1.35</ecNumber>
    </submittedName>
</protein>
<organism evidence="10 11">
    <name type="scientific">Candidatus Thiodiazotropha endolucinida</name>
    <dbReference type="NCBI Taxonomy" id="1655433"/>
    <lineage>
        <taxon>Bacteria</taxon>
        <taxon>Pseudomonadati</taxon>
        <taxon>Pseudomonadota</taxon>
        <taxon>Gammaproteobacteria</taxon>
        <taxon>Chromatiales</taxon>
        <taxon>Sedimenticolaceae</taxon>
        <taxon>Candidatus Thiodiazotropha</taxon>
    </lineage>
</organism>
<comment type="pathway">
    <text evidence="1">Lipid metabolism; fatty acid beta-oxidation.</text>
</comment>
<evidence type="ECO:0000256" key="3">
    <source>
        <dbReference type="ARBA" id="ARBA00022963"/>
    </source>
</evidence>
<dbReference type="SUPFAM" id="SSF48179">
    <property type="entry name" value="6-phosphogluconate dehydrogenase C-terminal domain-like"/>
    <property type="match status" value="2"/>
</dbReference>
<dbReference type="InterPro" id="IPR029045">
    <property type="entry name" value="ClpP/crotonase-like_dom_sf"/>
</dbReference>
<dbReference type="Pfam" id="PF02737">
    <property type="entry name" value="3HCDH_N"/>
    <property type="match status" value="1"/>
</dbReference>
<dbReference type="SUPFAM" id="SSF52096">
    <property type="entry name" value="ClpP/crotonase"/>
    <property type="match status" value="1"/>
</dbReference>
<evidence type="ECO:0000256" key="4">
    <source>
        <dbReference type="ARBA" id="ARBA00023002"/>
    </source>
</evidence>
<dbReference type="InterPro" id="IPR001753">
    <property type="entry name" value="Enoyl-CoA_hydra/iso"/>
</dbReference>
<dbReference type="Gene3D" id="3.90.226.10">
    <property type="entry name" value="2-enoyl-CoA Hydratase, Chain A, domain 1"/>
    <property type="match status" value="1"/>
</dbReference>
<dbReference type="AlphaFoldDB" id="A0A7Z0VPC4"/>
<reference evidence="10 11" key="1">
    <citation type="submission" date="2016-06" db="EMBL/GenBank/DDBJ databases">
        <title>Genome sequence of endosymbiont of Candidatus Endolucinida thiodiazotropha.</title>
        <authorList>
            <person name="Poehlein A."/>
            <person name="Koenig S."/>
            <person name="Heiden S.E."/>
            <person name="Thuermer A."/>
            <person name="Voget S."/>
            <person name="Daniel R."/>
            <person name="Markert S."/>
            <person name="Gros O."/>
            <person name="Schweder T."/>
        </authorList>
    </citation>
    <scope>NUCLEOTIDE SEQUENCE [LARGE SCALE GENOMIC DNA]</scope>
    <source>
        <strain evidence="10 11">COS</strain>
    </source>
</reference>
<feature type="domain" description="3-hydroxyacyl-CoA dehydrogenase NAD binding" evidence="9">
    <location>
        <begin position="25"/>
        <end position="206"/>
    </location>
</feature>
<dbReference type="InterPro" id="IPR008927">
    <property type="entry name" value="6-PGluconate_DH-like_C_sf"/>
</dbReference>
<dbReference type="GO" id="GO:0003857">
    <property type="term" value="F:(3S)-3-hydroxyacyl-CoA dehydrogenase (NAD+) activity"/>
    <property type="evidence" value="ECO:0007669"/>
    <property type="project" value="UniProtKB-EC"/>
</dbReference>
<evidence type="ECO:0000259" key="9">
    <source>
        <dbReference type="Pfam" id="PF02737"/>
    </source>
</evidence>
<dbReference type="Proteomes" id="UP000094769">
    <property type="component" value="Unassembled WGS sequence"/>
</dbReference>
<dbReference type="GO" id="GO:0070403">
    <property type="term" value="F:NAD+ binding"/>
    <property type="evidence" value="ECO:0007669"/>
    <property type="project" value="InterPro"/>
</dbReference>
<dbReference type="PANTHER" id="PTHR48075:SF7">
    <property type="entry name" value="3-HYDROXYACYL-COA DEHYDROGENASE-RELATED"/>
    <property type="match status" value="1"/>
</dbReference>
<accession>A0A7Z0VPC4</accession>
<dbReference type="SUPFAM" id="SSF51735">
    <property type="entry name" value="NAD(P)-binding Rossmann-fold domains"/>
    <property type="match status" value="1"/>
</dbReference>
<gene>
    <name evidence="10" type="primary">fadN</name>
    <name evidence="10" type="ORF">CODIS_09410</name>
</gene>
<keyword evidence="5" id="KW-0520">NAD</keyword>
<dbReference type="OrthoDB" id="5389341at2"/>